<dbReference type="PANTHER" id="PTHR23113">
    <property type="entry name" value="GUANINE NUCLEOTIDE EXCHANGE FACTOR"/>
    <property type="match status" value="1"/>
</dbReference>
<dbReference type="GO" id="GO:0007264">
    <property type="term" value="P:small GTPase-mediated signal transduction"/>
    <property type="evidence" value="ECO:0007669"/>
    <property type="project" value="InterPro"/>
</dbReference>
<dbReference type="InterPro" id="IPR001895">
    <property type="entry name" value="RASGEF_cat_dom"/>
</dbReference>
<name>A0A2J8LVV6_PANTR</name>
<accession>A0A2J8LVV6</accession>
<evidence type="ECO:0000313" key="3">
    <source>
        <dbReference type="EMBL" id="PNI51405.1"/>
    </source>
</evidence>
<dbReference type="Gene3D" id="1.10.840.10">
    <property type="entry name" value="Ras guanine-nucleotide exchange factors catalytic domain"/>
    <property type="match status" value="1"/>
</dbReference>
<comment type="caution">
    <text evidence="3">The sequence shown here is derived from an EMBL/GenBank/DDBJ whole genome shotgun (WGS) entry which is preliminary data.</text>
</comment>
<reference evidence="3 4" key="1">
    <citation type="submission" date="2017-12" db="EMBL/GenBank/DDBJ databases">
        <title>High-resolution comparative analysis of great ape genomes.</title>
        <authorList>
            <person name="Pollen A."/>
            <person name="Hastie A."/>
            <person name="Hormozdiari F."/>
            <person name="Dougherty M."/>
            <person name="Liu R."/>
            <person name="Chaisson M."/>
            <person name="Hoppe E."/>
            <person name="Hill C."/>
            <person name="Pang A."/>
            <person name="Hillier L."/>
            <person name="Baker C."/>
            <person name="Armstrong J."/>
            <person name="Shendure J."/>
            <person name="Paten B."/>
            <person name="Wilson R."/>
            <person name="Chao H."/>
            <person name="Schneider V."/>
            <person name="Ventura M."/>
            <person name="Kronenberg Z."/>
            <person name="Murali S."/>
            <person name="Gordon D."/>
            <person name="Cantsilieris S."/>
            <person name="Munson K."/>
            <person name="Nelson B."/>
            <person name="Raja A."/>
            <person name="Underwood J."/>
            <person name="Diekhans M."/>
            <person name="Fiddes I."/>
            <person name="Haussler D."/>
            <person name="Eichler E."/>
        </authorList>
    </citation>
    <scope>NUCLEOTIDE SEQUENCE [LARGE SCALE GENOMIC DNA]</scope>
    <source>
        <strain evidence="3">Yerkes chimp pedigree #C0471</strain>
    </source>
</reference>
<protein>
    <submittedName>
        <fullName evidence="3">RGL3 isoform 16</fullName>
    </submittedName>
</protein>
<organism evidence="3 4">
    <name type="scientific">Pan troglodytes</name>
    <name type="common">Chimpanzee</name>
    <dbReference type="NCBI Taxonomy" id="9598"/>
    <lineage>
        <taxon>Eukaryota</taxon>
        <taxon>Metazoa</taxon>
        <taxon>Chordata</taxon>
        <taxon>Craniata</taxon>
        <taxon>Vertebrata</taxon>
        <taxon>Euteleostomi</taxon>
        <taxon>Mammalia</taxon>
        <taxon>Eutheria</taxon>
        <taxon>Euarchontoglires</taxon>
        <taxon>Primates</taxon>
        <taxon>Haplorrhini</taxon>
        <taxon>Catarrhini</taxon>
        <taxon>Hominidae</taxon>
        <taxon>Pan</taxon>
    </lineage>
</organism>
<keyword evidence="1" id="KW-0344">Guanine-nucleotide releasing factor</keyword>
<dbReference type="GO" id="GO:0005085">
    <property type="term" value="F:guanyl-nucleotide exchange factor activity"/>
    <property type="evidence" value="ECO:0007669"/>
    <property type="project" value="UniProtKB-KW"/>
</dbReference>
<dbReference type="Pfam" id="PF00617">
    <property type="entry name" value="RasGEF"/>
    <property type="match status" value="1"/>
</dbReference>
<dbReference type="AlphaFoldDB" id="A0A2J8LVV6"/>
<dbReference type="Proteomes" id="UP000236370">
    <property type="component" value="Unassembled WGS sequence"/>
</dbReference>
<evidence type="ECO:0000256" key="1">
    <source>
        <dbReference type="ARBA" id="ARBA00022658"/>
    </source>
</evidence>
<dbReference type="InterPro" id="IPR023578">
    <property type="entry name" value="Ras_GEF_dom_sf"/>
</dbReference>
<dbReference type="PANTHER" id="PTHR23113:SF220">
    <property type="entry name" value="RAL GUANINE NUCLEOTIDE DISSOCIATION STIMULATOR-LIKE 3"/>
    <property type="match status" value="1"/>
</dbReference>
<dbReference type="SUPFAM" id="SSF48366">
    <property type="entry name" value="Ras GEF"/>
    <property type="match status" value="1"/>
</dbReference>
<evidence type="ECO:0000259" key="2">
    <source>
        <dbReference type="Pfam" id="PF00617"/>
    </source>
</evidence>
<feature type="non-terminal residue" evidence="3">
    <location>
        <position position="1"/>
    </location>
</feature>
<dbReference type="EMBL" id="NBAG03000278">
    <property type="protein sequence ID" value="PNI51405.1"/>
    <property type="molecule type" value="Genomic_DNA"/>
</dbReference>
<proteinExistence type="predicted"/>
<dbReference type="InterPro" id="IPR008937">
    <property type="entry name" value="Ras-like_GEF"/>
</dbReference>
<gene>
    <name evidence="3" type="ORF">CK820_G0026477</name>
</gene>
<dbReference type="InterPro" id="IPR036964">
    <property type="entry name" value="RASGEF_cat_dom_sf"/>
</dbReference>
<evidence type="ECO:0000313" key="4">
    <source>
        <dbReference type="Proteomes" id="UP000236370"/>
    </source>
</evidence>
<feature type="domain" description="Ras-GEF" evidence="2">
    <location>
        <begin position="1"/>
        <end position="61"/>
    </location>
</feature>
<sequence length="76" mass="8134">LGSVWSQRDRPGAAGASPTVRATVAQFNTVTSCVLGSVLGAPGLAAPQRAQRLEKWIRIAQGTAIYFQETFADFLR</sequence>